<reference evidence="4" key="1">
    <citation type="journal article" date="2015" name="Nature">
        <title>Complex archaea that bridge the gap between prokaryotes and eukaryotes.</title>
        <authorList>
            <person name="Spang A."/>
            <person name="Saw J.H."/>
            <person name="Jorgensen S.L."/>
            <person name="Zaremba-Niedzwiedzka K."/>
            <person name="Martijn J."/>
            <person name="Lind A.E."/>
            <person name="van Eijk R."/>
            <person name="Schleper C."/>
            <person name="Guy L."/>
            <person name="Ettema T.J."/>
        </authorList>
    </citation>
    <scope>NUCLEOTIDE SEQUENCE</scope>
</reference>
<name>A0A0F9UDK1_9ZZZZ</name>
<dbReference type="CDD" id="cd04301">
    <property type="entry name" value="NAT_SF"/>
    <property type="match status" value="1"/>
</dbReference>
<evidence type="ECO:0000259" key="3">
    <source>
        <dbReference type="PROSITE" id="PS51186"/>
    </source>
</evidence>
<dbReference type="EMBL" id="LAZR01000159">
    <property type="protein sequence ID" value="KKN85447.1"/>
    <property type="molecule type" value="Genomic_DNA"/>
</dbReference>
<dbReference type="PANTHER" id="PTHR43072:SF23">
    <property type="entry name" value="UPF0039 PROTEIN C11D3.02C"/>
    <property type="match status" value="1"/>
</dbReference>
<dbReference type="AlphaFoldDB" id="A0A0F9UDK1"/>
<dbReference type="PROSITE" id="PS51186">
    <property type="entry name" value="GNAT"/>
    <property type="match status" value="1"/>
</dbReference>
<dbReference type="GO" id="GO:0016747">
    <property type="term" value="F:acyltransferase activity, transferring groups other than amino-acyl groups"/>
    <property type="evidence" value="ECO:0007669"/>
    <property type="project" value="InterPro"/>
</dbReference>
<keyword evidence="1" id="KW-0808">Transferase</keyword>
<accession>A0A0F9UDK1</accession>
<dbReference type="SUPFAM" id="SSF55729">
    <property type="entry name" value="Acyl-CoA N-acyltransferases (Nat)"/>
    <property type="match status" value="1"/>
</dbReference>
<dbReference type="PANTHER" id="PTHR43072">
    <property type="entry name" value="N-ACETYLTRANSFERASE"/>
    <property type="match status" value="1"/>
</dbReference>
<dbReference type="Pfam" id="PF13420">
    <property type="entry name" value="Acetyltransf_4"/>
    <property type="match status" value="1"/>
</dbReference>
<organism evidence="4">
    <name type="scientific">marine sediment metagenome</name>
    <dbReference type="NCBI Taxonomy" id="412755"/>
    <lineage>
        <taxon>unclassified sequences</taxon>
        <taxon>metagenomes</taxon>
        <taxon>ecological metagenomes</taxon>
    </lineage>
</organism>
<proteinExistence type="predicted"/>
<comment type="caution">
    <text evidence="4">The sequence shown here is derived from an EMBL/GenBank/DDBJ whole genome shotgun (WGS) entry which is preliminary data.</text>
</comment>
<evidence type="ECO:0000256" key="2">
    <source>
        <dbReference type="ARBA" id="ARBA00023315"/>
    </source>
</evidence>
<keyword evidence="2" id="KW-0012">Acyltransferase</keyword>
<dbReference type="Gene3D" id="3.40.630.30">
    <property type="match status" value="1"/>
</dbReference>
<dbReference type="InterPro" id="IPR000182">
    <property type="entry name" value="GNAT_dom"/>
</dbReference>
<dbReference type="NCBIfam" id="NF040504">
    <property type="entry name" value="resist_ArsN1b"/>
    <property type="match status" value="1"/>
</dbReference>
<feature type="domain" description="N-acetyltransferase" evidence="3">
    <location>
        <begin position="1"/>
        <end position="168"/>
    </location>
</feature>
<evidence type="ECO:0000313" key="4">
    <source>
        <dbReference type="EMBL" id="KKN85447.1"/>
    </source>
</evidence>
<protein>
    <recommendedName>
        <fullName evidence="3">N-acetyltransferase domain-containing protein</fullName>
    </recommendedName>
</protein>
<dbReference type="InterPro" id="IPR016181">
    <property type="entry name" value="Acyl_CoA_acyltransferase"/>
</dbReference>
<evidence type="ECO:0000256" key="1">
    <source>
        <dbReference type="ARBA" id="ARBA00022679"/>
    </source>
</evidence>
<sequence length="178" mass="20275">MIRDAEKGDSEAIAHIYNYYIENTAISFEEQPVSGSVIQSRIENVQGAGLPWVVALEDDAVVGYAYATKWKERSAYRFSVEISVYLANQMQGRGLGAKLYETIFSKLKECGFHTVIGGITLPNPASIALHEKMGMKKVAHFEKVGFKFEQWHDVGYWQINLNEHLPLEAEDHIRRLRR</sequence>
<gene>
    <name evidence="4" type="ORF">LCGC14_0279440</name>
</gene>